<evidence type="ECO:0000313" key="3">
    <source>
        <dbReference type="Proteomes" id="UP000054248"/>
    </source>
</evidence>
<feature type="region of interest" description="Disordered" evidence="1">
    <location>
        <begin position="49"/>
        <end position="70"/>
    </location>
</feature>
<proteinExistence type="predicted"/>
<dbReference type="HOGENOM" id="CLU_1220461_0_0_1"/>
<feature type="region of interest" description="Disordered" evidence="1">
    <location>
        <begin position="179"/>
        <end position="227"/>
    </location>
</feature>
<sequence>MASPVYTSIPTEEKARVRRFAEQLREKLLPLASTYRYQALLRLLDHDPIPKSPGVNKEGNLGLEDSRQAGSDTLPMQANRLFQEWKKLSIDLLADKDSQSESIIYDETARLKKEIEARAMAPALTDTVLSSRESTRPDTSWLDKCMAHRNAWRPAGRISRQNSELPPPLAYQANEADSVSAHPPSIRHPHRAPFSPINGQLPIANRGGLTGKRQSGSIDHSRGYRLR</sequence>
<gene>
    <name evidence="2" type="ORF">M407DRAFT_27767</name>
</gene>
<organism evidence="2 3">
    <name type="scientific">Tulasnella calospora MUT 4182</name>
    <dbReference type="NCBI Taxonomy" id="1051891"/>
    <lineage>
        <taxon>Eukaryota</taxon>
        <taxon>Fungi</taxon>
        <taxon>Dikarya</taxon>
        <taxon>Basidiomycota</taxon>
        <taxon>Agaricomycotina</taxon>
        <taxon>Agaricomycetes</taxon>
        <taxon>Cantharellales</taxon>
        <taxon>Tulasnellaceae</taxon>
        <taxon>Tulasnella</taxon>
    </lineage>
</organism>
<reference evidence="2 3" key="1">
    <citation type="submission" date="2014-04" db="EMBL/GenBank/DDBJ databases">
        <authorList>
            <consortium name="DOE Joint Genome Institute"/>
            <person name="Kuo A."/>
            <person name="Girlanda M."/>
            <person name="Perotto S."/>
            <person name="Kohler A."/>
            <person name="Nagy L.G."/>
            <person name="Floudas D."/>
            <person name="Copeland A."/>
            <person name="Barry K.W."/>
            <person name="Cichocki N."/>
            <person name="Veneault-Fourrey C."/>
            <person name="LaButti K."/>
            <person name="Lindquist E.A."/>
            <person name="Lipzen A."/>
            <person name="Lundell T."/>
            <person name="Morin E."/>
            <person name="Murat C."/>
            <person name="Sun H."/>
            <person name="Tunlid A."/>
            <person name="Henrissat B."/>
            <person name="Grigoriev I.V."/>
            <person name="Hibbett D.S."/>
            <person name="Martin F."/>
            <person name="Nordberg H.P."/>
            <person name="Cantor M.N."/>
            <person name="Hua S.X."/>
        </authorList>
    </citation>
    <scope>NUCLEOTIDE SEQUENCE [LARGE SCALE GENOMIC DNA]</scope>
    <source>
        <strain evidence="2 3">MUT 4182</strain>
    </source>
</reference>
<protein>
    <submittedName>
        <fullName evidence="2">Uncharacterized protein</fullName>
    </submittedName>
</protein>
<name>A0A0C3LN20_9AGAM</name>
<dbReference type="EMBL" id="KN823102">
    <property type="protein sequence ID" value="KIO22737.1"/>
    <property type="molecule type" value="Genomic_DNA"/>
</dbReference>
<accession>A0A0C3LN20</accession>
<dbReference type="OrthoDB" id="10382416at2759"/>
<reference evidence="3" key="2">
    <citation type="submission" date="2015-01" db="EMBL/GenBank/DDBJ databases">
        <title>Evolutionary Origins and Diversification of the Mycorrhizal Mutualists.</title>
        <authorList>
            <consortium name="DOE Joint Genome Institute"/>
            <consortium name="Mycorrhizal Genomics Consortium"/>
            <person name="Kohler A."/>
            <person name="Kuo A."/>
            <person name="Nagy L.G."/>
            <person name="Floudas D."/>
            <person name="Copeland A."/>
            <person name="Barry K.W."/>
            <person name="Cichocki N."/>
            <person name="Veneault-Fourrey C."/>
            <person name="LaButti K."/>
            <person name="Lindquist E.A."/>
            <person name="Lipzen A."/>
            <person name="Lundell T."/>
            <person name="Morin E."/>
            <person name="Murat C."/>
            <person name="Riley R."/>
            <person name="Ohm R."/>
            <person name="Sun H."/>
            <person name="Tunlid A."/>
            <person name="Henrissat B."/>
            <person name="Grigoriev I.V."/>
            <person name="Hibbett D.S."/>
            <person name="Martin F."/>
        </authorList>
    </citation>
    <scope>NUCLEOTIDE SEQUENCE [LARGE SCALE GENOMIC DNA]</scope>
    <source>
        <strain evidence="3">MUT 4182</strain>
    </source>
</reference>
<dbReference type="AlphaFoldDB" id="A0A0C3LN20"/>
<keyword evidence="3" id="KW-1185">Reference proteome</keyword>
<dbReference type="Proteomes" id="UP000054248">
    <property type="component" value="Unassembled WGS sequence"/>
</dbReference>
<evidence type="ECO:0000313" key="2">
    <source>
        <dbReference type="EMBL" id="KIO22737.1"/>
    </source>
</evidence>
<evidence type="ECO:0000256" key="1">
    <source>
        <dbReference type="SAM" id="MobiDB-lite"/>
    </source>
</evidence>